<name>A0A6G6GLM3_9FLAO</name>
<gene>
    <name evidence="2" type="ORF">G5B37_07705</name>
</gene>
<dbReference type="PANTHER" id="PTHR39217:SF1">
    <property type="entry name" value="GLUTATHIONE SYNTHETASE"/>
    <property type="match status" value="1"/>
</dbReference>
<dbReference type="PANTHER" id="PTHR39217">
    <property type="match status" value="1"/>
</dbReference>
<dbReference type="GO" id="GO:0005524">
    <property type="term" value="F:ATP binding"/>
    <property type="evidence" value="ECO:0007669"/>
    <property type="project" value="InterPro"/>
</dbReference>
<evidence type="ECO:0000259" key="1">
    <source>
        <dbReference type="Pfam" id="PF02955"/>
    </source>
</evidence>
<dbReference type="AlphaFoldDB" id="A0A6G6GLM3"/>
<dbReference type="Gene3D" id="3.30.470.20">
    <property type="entry name" value="ATP-grasp fold, B domain"/>
    <property type="match status" value="1"/>
</dbReference>
<dbReference type="SUPFAM" id="SSF56059">
    <property type="entry name" value="Glutathione synthetase ATP-binding domain-like"/>
    <property type="match status" value="1"/>
</dbReference>
<dbReference type="Gene3D" id="3.30.1490.20">
    <property type="entry name" value="ATP-grasp fold, A domain"/>
    <property type="match status" value="1"/>
</dbReference>
<organism evidence="2 3">
    <name type="scientific">Rasiella rasia</name>
    <dbReference type="NCBI Taxonomy" id="2744027"/>
    <lineage>
        <taxon>Bacteria</taxon>
        <taxon>Pseudomonadati</taxon>
        <taxon>Bacteroidota</taxon>
        <taxon>Flavobacteriia</taxon>
        <taxon>Flavobacteriales</taxon>
        <taxon>Flavobacteriaceae</taxon>
        <taxon>Rasiella</taxon>
    </lineage>
</organism>
<protein>
    <recommendedName>
        <fullName evidence="1">Prokaryotic glutathione synthetase ATP-binding domain-containing protein</fullName>
    </recommendedName>
</protein>
<reference evidence="2 3" key="1">
    <citation type="submission" date="2020-02" db="EMBL/GenBank/DDBJ databases">
        <title>Complete genome sequence of Flavobacteriaceae bacterium.</title>
        <authorList>
            <person name="Kim S.-J."/>
            <person name="Kim Y.-S."/>
            <person name="Kim K.-H."/>
        </authorList>
    </citation>
    <scope>NUCLEOTIDE SEQUENCE [LARGE SCALE GENOMIC DNA]</scope>
    <source>
        <strain evidence="2 3">RR4-40</strain>
    </source>
</reference>
<dbReference type="InterPro" id="IPR053191">
    <property type="entry name" value="DcsG_Biosynth_Enzyme"/>
</dbReference>
<proteinExistence type="predicted"/>
<dbReference type="Proteomes" id="UP000505306">
    <property type="component" value="Chromosome"/>
</dbReference>
<dbReference type="Pfam" id="PF02955">
    <property type="entry name" value="GSH-S_ATP"/>
    <property type="match status" value="1"/>
</dbReference>
<feature type="domain" description="Prokaryotic glutathione synthetase ATP-binding" evidence="1">
    <location>
        <begin position="116"/>
        <end position="240"/>
    </location>
</feature>
<dbReference type="InterPro" id="IPR004218">
    <property type="entry name" value="GSHS_ATP-bd"/>
</dbReference>
<evidence type="ECO:0000313" key="2">
    <source>
        <dbReference type="EMBL" id="QIE59452.1"/>
    </source>
</evidence>
<sequence length="297" mass="34246">MIDVTVVTCKKYVSQQTQDMYVANIFLEYNLLKDALEAEGLTVDRTYWDNPDYDWSTTKIALIRTVWDYFERFEAFTTWMEETAVKTKLVNPLKLQQWNSHKFYIKELQDKGVRVVATEFVSAKSKITLAEISKKRGWKKMVLKPAISAAAFHTYKVSEENSQEMERVFQQLVASRDMLVQEFLETITTRGEASLMIFNGTYSHAILKRAKPGDFRVQDDFGGTVHPYSPSKDEIEFAENANRQCPIAPVYGRVDIVWDETGSCYLSEMEFLDPEIWLRDAPKSAHQLAAGIVKMLD</sequence>
<dbReference type="GO" id="GO:0004363">
    <property type="term" value="F:glutathione synthase activity"/>
    <property type="evidence" value="ECO:0007669"/>
    <property type="project" value="InterPro"/>
</dbReference>
<dbReference type="RefSeq" id="WP_164679467.1">
    <property type="nucleotide sequence ID" value="NZ_CP049057.1"/>
</dbReference>
<evidence type="ECO:0000313" key="3">
    <source>
        <dbReference type="Proteomes" id="UP000505306"/>
    </source>
</evidence>
<accession>A0A6G6GLM3</accession>
<keyword evidence="3" id="KW-1185">Reference proteome</keyword>
<dbReference type="EMBL" id="CP049057">
    <property type="protein sequence ID" value="QIE59452.1"/>
    <property type="molecule type" value="Genomic_DNA"/>
</dbReference>
<dbReference type="KEGG" id="mgel:G5B37_07705"/>
<dbReference type="Gene3D" id="3.40.50.20">
    <property type="match status" value="1"/>
</dbReference>
<dbReference type="InterPro" id="IPR013815">
    <property type="entry name" value="ATP_grasp_subdomain_1"/>
</dbReference>